<protein>
    <submittedName>
        <fullName evidence="3">Uncharacterized protein</fullName>
    </submittedName>
</protein>
<dbReference type="Proteomes" id="UP000019754">
    <property type="component" value="Unassembled WGS sequence"/>
</dbReference>
<dbReference type="RefSeq" id="WP_017823238.1">
    <property type="nucleotide sequence ID" value="NZ_AORC01000009.1"/>
</dbReference>
<proteinExistence type="predicted"/>
<dbReference type="EMBL" id="AORC01000009">
    <property type="protein sequence ID" value="EYT49457.1"/>
    <property type="molecule type" value="Genomic_DNA"/>
</dbReference>
<gene>
    <name evidence="3" type="ORF">D641_0108530</name>
</gene>
<keyword evidence="4" id="KW-1185">Reference proteome</keyword>
<dbReference type="SUPFAM" id="SSF50998">
    <property type="entry name" value="Quinoprotein alcohol dehydrogenase-like"/>
    <property type="match status" value="1"/>
</dbReference>
<keyword evidence="2" id="KW-1133">Transmembrane helix</keyword>
<keyword evidence="2" id="KW-0812">Transmembrane</keyword>
<dbReference type="HOGENOM" id="CLU_521447_0_0_11"/>
<feature type="transmembrane region" description="Helical" evidence="2">
    <location>
        <begin position="81"/>
        <end position="99"/>
    </location>
</feature>
<dbReference type="STRING" id="1249481.D641_0108530"/>
<keyword evidence="2" id="KW-0472">Membrane</keyword>
<dbReference type="Gene3D" id="2.130.10.10">
    <property type="entry name" value="YVTN repeat-like/Quinoprotein amine dehydrogenase"/>
    <property type="match status" value="1"/>
</dbReference>
<evidence type="ECO:0000256" key="2">
    <source>
        <dbReference type="SAM" id="Phobius"/>
    </source>
</evidence>
<evidence type="ECO:0000256" key="1">
    <source>
        <dbReference type="SAM" id="MobiDB-lite"/>
    </source>
</evidence>
<name>A0A022KYB5_9MICO</name>
<dbReference type="AlphaFoldDB" id="A0A022KYB5"/>
<sequence>MTAPDQSDQASPEPPRFEYDTSTLSADEHAGDGADQDPEGAEQVRSPLDTTTAIGLAVTLLALAGLCALLGQHFLVGWLRLAAGLLAAFGVGALVLVALGRSRRAVAFGAAGAVAVLLAAGLTVPSVLSARPTALEDAALVSIPALADGDRVTSLPLEGSPVLVRRVDGTAELLRGTRVDTVDSSDGELLALSADGTRFIRVTGTPVETTVLDLPADAAPQVRAILPGAPLALEGDLLVLRTCTAGMCRISGHDLAAEESGTSTNPVPALWTISDGAGEQAQDVRGADAAGIAVPARAAQPPGLLDAVDQGGILPEVPLRFDPAQGWVQLDPATGFPLGSILAGPEEQCRIAVTAPPPAPQSLQAPRPVVLTVCSDEDGAMTATAFADGAMLWESDPSPAGEWTVLLDRGRVLASGTEAGTDQPGEIVAGETRAAWTAPGGPALQQASAFTTRIGIDGARMVITNDAGQLAAYDTAHGQNTWTHGVNEAETPGPGDDAPDVRGMLGTGSVVVLDPASRTAPLHPRGGRRLRVIDAGTGEMTFESVVSGSAEPVAAVGRGSALVTDGDRTLLLGR</sequence>
<organism evidence="3 4">
    <name type="scientific">Brachybacterium muris UCD-AY4</name>
    <dbReference type="NCBI Taxonomy" id="1249481"/>
    <lineage>
        <taxon>Bacteria</taxon>
        <taxon>Bacillati</taxon>
        <taxon>Actinomycetota</taxon>
        <taxon>Actinomycetes</taxon>
        <taxon>Micrococcales</taxon>
        <taxon>Dermabacteraceae</taxon>
        <taxon>Brachybacterium</taxon>
    </lineage>
</organism>
<feature type="region of interest" description="Disordered" evidence="1">
    <location>
        <begin position="1"/>
        <end position="44"/>
    </location>
</feature>
<feature type="transmembrane region" description="Helical" evidence="2">
    <location>
        <begin position="106"/>
        <end position="128"/>
    </location>
</feature>
<comment type="caution">
    <text evidence="3">The sequence shown here is derived from an EMBL/GenBank/DDBJ whole genome shotgun (WGS) entry which is preliminary data.</text>
</comment>
<feature type="transmembrane region" description="Helical" evidence="2">
    <location>
        <begin position="53"/>
        <end position="75"/>
    </location>
</feature>
<accession>A0A022KYB5</accession>
<evidence type="ECO:0000313" key="4">
    <source>
        <dbReference type="Proteomes" id="UP000019754"/>
    </source>
</evidence>
<dbReference type="InterPro" id="IPR015943">
    <property type="entry name" value="WD40/YVTN_repeat-like_dom_sf"/>
</dbReference>
<feature type="compositionally biased region" description="Polar residues" evidence="1">
    <location>
        <begin position="1"/>
        <end position="10"/>
    </location>
</feature>
<dbReference type="InterPro" id="IPR011047">
    <property type="entry name" value="Quinoprotein_ADH-like_sf"/>
</dbReference>
<reference evidence="3 4" key="1">
    <citation type="journal article" date="2013" name="Genome Announc.">
        <title>Draft genome sequence of an Actinobacterium, Brachybacterium muris strain UCD-AY4.</title>
        <authorList>
            <person name="Lo J.R."/>
            <person name="Lang J.M."/>
            <person name="Darling A.E."/>
            <person name="Eisen J.A."/>
            <person name="Coil D.A."/>
        </authorList>
    </citation>
    <scope>NUCLEOTIDE SEQUENCE [LARGE SCALE GENOMIC DNA]</scope>
    <source>
        <strain evidence="3 4">UCD-AY4</strain>
    </source>
</reference>
<evidence type="ECO:0000313" key="3">
    <source>
        <dbReference type="EMBL" id="EYT49457.1"/>
    </source>
</evidence>